<dbReference type="OrthoDB" id="443682at2759"/>
<dbReference type="PANTHER" id="PTHR39597">
    <property type="entry name" value="UBA DOMAIN-CONTAINING PROTEIN RUP1"/>
    <property type="match status" value="1"/>
</dbReference>
<dbReference type="SUPFAM" id="SSF54001">
    <property type="entry name" value="Cysteine proteinases"/>
    <property type="match status" value="1"/>
</dbReference>
<feature type="domain" description="USP" evidence="4">
    <location>
        <begin position="185"/>
        <end position="617"/>
    </location>
</feature>
<dbReference type="PROSITE" id="PS50235">
    <property type="entry name" value="USP_3"/>
    <property type="match status" value="1"/>
</dbReference>
<dbReference type="Proteomes" id="UP000789706">
    <property type="component" value="Unassembled WGS sequence"/>
</dbReference>
<feature type="domain" description="UBA" evidence="3">
    <location>
        <begin position="5"/>
        <end position="45"/>
    </location>
</feature>
<feature type="coiled-coil region" evidence="1">
    <location>
        <begin position="507"/>
        <end position="534"/>
    </location>
</feature>
<feature type="compositionally biased region" description="Basic and acidic residues" evidence="2">
    <location>
        <begin position="161"/>
        <end position="176"/>
    </location>
</feature>
<dbReference type="InterPro" id="IPR038765">
    <property type="entry name" value="Papain-like_cys_pep_sf"/>
</dbReference>
<name>A0A9N8YM34_9GLOM</name>
<evidence type="ECO:0000256" key="1">
    <source>
        <dbReference type="SAM" id="Coils"/>
    </source>
</evidence>
<dbReference type="GO" id="GO:0016579">
    <property type="term" value="P:protein deubiquitination"/>
    <property type="evidence" value="ECO:0007669"/>
    <property type="project" value="TreeGrafter"/>
</dbReference>
<keyword evidence="6" id="KW-1185">Reference proteome</keyword>
<comment type="caution">
    <text evidence="5">The sequence shown here is derived from an EMBL/GenBank/DDBJ whole genome shotgun (WGS) entry which is preliminary data.</text>
</comment>
<feature type="coiled-coil region" evidence="1">
    <location>
        <begin position="427"/>
        <end position="461"/>
    </location>
</feature>
<feature type="region of interest" description="Disordered" evidence="2">
    <location>
        <begin position="146"/>
        <end position="176"/>
    </location>
</feature>
<dbReference type="AlphaFoldDB" id="A0A9N8YM34"/>
<gene>
    <name evidence="5" type="ORF">DEBURN_LOCUS242</name>
</gene>
<dbReference type="InterPro" id="IPR009060">
    <property type="entry name" value="UBA-like_sf"/>
</dbReference>
<dbReference type="Gene3D" id="3.90.70.10">
    <property type="entry name" value="Cysteine proteinases"/>
    <property type="match status" value="1"/>
</dbReference>
<dbReference type="SUPFAM" id="SSF46934">
    <property type="entry name" value="UBA-like"/>
    <property type="match status" value="1"/>
</dbReference>
<dbReference type="EMBL" id="CAJVPK010000006">
    <property type="protein sequence ID" value="CAG8432918.1"/>
    <property type="molecule type" value="Genomic_DNA"/>
</dbReference>
<dbReference type="SMART" id="SM00165">
    <property type="entry name" value="UBA"/>
    <property type="match status" value="1"/>
</dbReference>
<protein>
    <submittedName>
        <fullName evidence="5">4747_t:CDS:1</fullName>
    </submittedName>
</protein>
<dbReference type="InterPro" id="IPR015940">
    <property type="entry name" value="UBA"/>
</dbReference>
<evidence type="ECO:0000313" key="5">
    <source>
        <dbReference type="EMBL" id="CAG8432918.1"/>
    </source>
</evidence>
<organism evidence="5 6">
    <name type="scientific">Diversispora eburnea</name>
    <dbReference type="NCBI Taxonomy" id="1213867"/>
    <lineage>
        <taxon>Eukaryota</taxon>
        <taxon>Fungi</taxon>
        <taxon>Fungi incertae sedis</taxon>
        <taxon>Mucoromycota</taxon>
        <taxon>Glomeromycotina</taxon>
        <taxon>Glomeromycetes</taxon>
        <taxon>Diversisporales</taxon>
        <taxon>Diversisporaceae</taxon>
        <taxon>Diversispora</taxon>
    </lineage>
</organism>
<evidence type="ECO:0000259" key="4">
    <source>
        <dbReference type="PROSITE" id="PS50235"/>
    </source>
</evidence>
<evidence type="ECO:0000256" key="2">
    <source>
        <dbReference type="SAM" id="MobiDB-lite"/>
    </source>
</evidence>
<dbReference type="PANTHER" id="PTHR39597:SF1">
    <property type="entry name" value="UBA DOMAIN-CONTAINING PROTEIN RUP1"/>
    <property type="match status" value="1"/>
</dbReference>
<feature type="region of interest" description="Disordered" evidence="2">
    <location>
        <begin position="44"/>
        <end position="67"/>
    </location>
</feature>
<evidence type="ECO:0000313" key="6">
    <source>
        <dbReference type="Proteomes" id="UP000789706"/>
    </source>
</evidence>
<dbReference type="InterPro" id="IPR028889">
    <property type="entry name" value="USP"/>
</dbReference>
<proteinExistence type="predicted"/>
<dbReference type="GO" id="GO:0005829">
    <property type="term" value="C:cytosol"/>
    <property type="evidence" value="ECO:0007669"/>
    <property type="project" value="TreeGrafter"/>
</dbReference>
<dbReference type="Gene3D" id="1.10.8.10">
    <property type="entry name" value="DNA helicase RuvA subunit, C-terminal domain"/>
    <property type="match status" value="1"/>
</dbReference>
<dbReference type="InterPro" id="IPR055335">
    <property type="entry name" value="Ucp6/RUP1"/>
</dbReference>
<reference evidence="5" key="1">
    <citation type="submission" date="2021-06" db="EMBL/GenBank/DDBJ databases">
        <authorList>
            <person name="Kallberg Y."/>
            <person name="Tangrot J."/>
            <person name="Rosling A."/>
        </authorList>
    </citation>
    <scope>NUCLEOTIDE SEQUENCE</scope>
    <source>
        <strain evidence="5">AZ414A</strain>
    </source>
</reference>
<evidence type="ECO:0000259" key="3">
    <source>
        <dbReference type="PROSITE" id="PS50030"/>
    </source>
</evidence>
<dbReference type="GO" id="GO:0005634">
    <property type="term" value="C:nucleus"/>
    <property type="evidence" value="ECO:0007669"/>
    <property type="project" value="TreeGrafter"/>
</dbReference>
<accession>A0A9N8YM34</accession>
<keyword evidence="1" id="KW-0175">Coiled coil</keyword>
<dbReference type="PROSITE" id="PS50030">
    <property type="entry name" value="UBA"/>
    <property type="match status" value="1"/>
</dbReference>
<sequence>MADFTVDQSAIVQLIELGVPASRAKEALMKYNNNVNHAANYYFENPGTDPEETPHLAPLTSDESTSTEWNNISTWNQDSTTNHTLGSGLSNIMDTTVNDSKTTSNNDQEMQNAINASIIESNKESLTRALNESMQSDNMMQLVKYNNNKDDNDPQSIQESYHNENRTWTDPEQPSKRVKLDTAPIGLRPSNSYHYANSFLQALFHLPIFRLSLLAFRPTKNEWGEIEGYWKGKNKKTYDNHFGHRGATENSGIMNRQSALKFIHEFQKLFGFLSLSRRSYGDSSLLLDALNFEEKTDSWGDSDPVGFKFITKLLKYLRTGSVYRDQFNVEQKIPDNMTTYNLNFDRLFKSYAKDGVSRKFEITTTNNTIYAALDQLVQESSKGNSRKYFTELAHILIMNLKHRSDNYSSFMDSSFQIQKDIHMDRYLSENSENVEERMNQIENMKRELEETIQQIDKIIKFQGKHNGLELLKGSIDHFRWKCDKTNDDESDSKGNSQRTLTWLEGILNKVEQKLNALLQKKDELERRIKNAFNTPDMVKCLYSLKSILVYDGQRQHWAYIWVSKDRKKDKDHFSTTDDGRWIKFMDTNVEAIDESVIYNEIINYRSNIVHTLIYVDSMVDVNFSNITDVIPISLKEFVEKDNLEIILNQAIRLESRDPKILRRIEFFCAKVECPNIIEVLLINYKTGALNLAWDEPIPFHDGYYTDPRFTNVIKAYDQFKNITRYIIEGLEQSLQDSYSQALGYFCQAIKLEKLWIKEIAETNADDDNAPKMNAKNLARSDFILKLAKVCLTVANNPAFVSGAADSALFVLKVCLDLFEIKACSKDKLIDDQWKEWVTINSAMQYQQVDQNTLDKLRLLVESLASVRKEILPDLPSGLGNEYLHVDSLNNFNKDEDLYQRYSECLKKCKQIPNFSKIL</sequence>